<accession>A0A656HFX3</accession>
<dbReference type="NCBIfam" id="TIGR02249">
    <property type="entry name" value="integrase_gron"/>
    <property type="match status" value="1"/>
</dbReference>
<keyword evidence="3 5" id="KW-0238">DNA-binding</keyword>
<dbReference type="InterPro" id="IPR044068">
    <property type="entry name" value="CB"/>
</dbReference>
<dbReference type="SUPFAM" id="SSF56349">
    <property type="entry name" value="DNA breaking-rejoining enzymes"/>
    <property type="match status" value="1"/>
</dbReference>
<evidence type="ECO:0000256" key="1">
    <source>
        <dbReference type="ARBA" id="ARBA00008857"/>
    </source>
</evidence>
<dbReference type="Pfam" id="PF13495">
    <property type="entry name" value="Phage_int_SAM_4"/>
    <property type="match status" value="1"/>
</dbReference>
<protein>
    <submittedName>
        <fullName evidence="8">Integron integrase</fullName>
    </submittedName>
</protein>
<sequence>MNTNTIEYKKLDPVELWKLLISEVLFYSEFNLEGDNKAKADKELANLKRNIMKIAHGGGNRTDALPIVYGYNKAITDIVAGVMEPERDDFSRNDVVVRESIPAFMQRLKEYIRVRNYSYETEKTYLGWVSKYIEFNGHQHPAKLNHLHIEAYLNYLVNRRKVALSTQKQAFNAVMFVYNQFLKIKLAPIDSVNKSKKPKKLPVVLSVEEVRQLFQFLDGTHLLIARLLYGTGLRISECMTLRLKDIDFDRGEIFVWRGKGAKDRKVMLPKKLIPALKEQVSKVETLHLEDLDKGYGSVWIPEALNRKAATYQYQVGWQWLWPSSNMSEDIYQEGVIRRWHLHQSVMQRAIREAGKDAGIKKNCYPHILRHSFATHLVQSGVDIRSVQELLGHSDISTTQIYLHIAGSAANGTASPLDALLDD</sequence>
<comment type="similarity">
    <text evidence="1">Belongs to the 'phage' integrase family.</text>
</comment>
<dbReference type="InterPro" id="IPR011946">
    <property type="entry name" value="Integrase_integron-type"/>
</dbReference>
<dbReference type="EMBL" id="JH651384">
    <property type="protein sequence ID" value="EIJ35293.1"/>
    <property type="molecule type" value="Genomic_DNA"/>
</dbReference>
<dbReference type="GO" id="GO:0006310">
    <property type="term" value="P:DNA recombination"/>
    <property type="evidence" value="ECO:0007669"/>
    <property type="project" value="UniProtKB-KW"/>
</dbReference>
<dbReference type="PANTHER" id="PTHR30349">
    <property type="entry name" value="PHAGE INTEGRASE-RELATED"/>
    <property type="match status" value="1"/>
</dbReference>
<dbReference type="Gene3D" id="1.10.443.10">
    <property type="entry name" value="Intergrase catalytic core"/>
    <property type="match status" value="1"/>
</dbReference>
<dbReference type="PROSITE" id="PS51898">
    <property type="entry name" value="TYR_RECOMBINASE"/>
    <property type="match status" value="1"/>
</dbReference>
<dbReference type="GO" id="GO:0015074">
    <property type="term" value="P:DNA integration"/>
    <property type="evidence" value="ECO:0007669"/>
    <property type="project" value="UniProtKB-KW"/>
</dbReference>
<dbReference type="InterPro" id="IPR010998">
    <property type="entry name" value="Integrase_recombinase_N"/>
</dbReference>
<name>A0A656HFX3_THINJ</name>
<keyword evidence="4" id="KW-0233">DNA recombination</keyword>
<dbReference type="InterPro" id="IPR004107">
    <property type="entry name" value="Integrase_SAM-like_N"/>
</dbReference>
<dbReference type="InterPro" id="IPR050090">
    <property type="entry name" value="Tyrosine_recombinase_XerCD"/>
</dbReference>
<proteinExistence type="inferred from homology"/>
<dbReference type="InterPro" id="IPR002104">
    <property type="entry name" value="Integrase_catalytic"/>
</dbReference>
<evidence type="ECO:0000313" key="9">
    <source>
        <dbReference type="Proteomes" id="UP000005317"/>
    </source>
</evidence>
<evidence type="ECO:0000256" key="2">
    <source>
        <dbReference type="ARBA" id="ARBA00022908"/>
    </source>
</evidence>
<dbReference type="Pfam" id="PF00589">
    <property type="entry name" value="Phage_integrase"/>
    <property type="match status" value="1"/>
</dbReference>
<evidence type="ECO:0000259" key="7">
    <source>
        <dbReference type="PROSITE" id="PS51900"/>
    </source>
</evidence>
<dbReference type="RefSeq" id="WP_002709199.1">
    <property type="nucleotide sequence ID" value="NZ_JH651384.1"/>
</dbReference>
<evidence type="ECO:0000256" key="3">
    <source>
        <dbReference type="ARBA" id="ARBA00023125"/>
    </source>
</evidence>
<dbReference type="AlphaFoldDB" id="A0A656HFX3"/>
<dbReference type="Proteomes" id="UP000005317">
    <property type="component" value="Unassembled WGS sequence"/>
</dbReference>
<dbReference type="InterPro" id="IPR013762">
    <property type="entry name" value="Integrase-like_cat_sf"/>
</dbReference>
<feature type="domain" description="Tyr recombinase" evidence="6">
    <location>
        <begin position="200"/>
        <end position="417"/>
    </location>
</feature>
<feature type="domain" description="Core-binding (CB)" evidence="7">
    <location>
        <begin position="102"/>
        <end position="182"/>
    </location>
</feature>
<dbReference type="PROSITE" id="PS51900">
    <property type="entry name" value="CB"/>
    <property type="match status" value="1"/>
</dbReference>
<evidence type="ECO:0000259" key="6">
    <source>
        <dbReference type="PROSITE" id="PS51898"/>
    </source>
</evidence>
<dbReference type="CDD" id="cd01193">
    <property type="entry name" value="INT_IntI_C"/>
    <property type="match status" value="1"/>
</dbReference>
<keyword evidence="2" id="KW-0229">DNA integration</keyword>
<dbReference type="PANTHER" id="PTHR30349:SF64">
    <property type="entry name" value="PROPHAGE INTEGRASE INTD-RELATED"/>
    <property type="match status" value="1"/>
</dbReference>
<reference evidence="9" key="1">
    <citation type="journal article" date="2011" name="Stand. Genomic Sci.">
        <title>Genome sequence of the filamentous, gliding Thiothrix nivea neotype strain (JP2(T)).</title>
        <authorList>
            <person name="Lapidus A."/>
            <person name="Nolan M."/>
            <person name="Lucas S."/>
            <person name="Glavina Del Rio T."/>
            <person name="Tice H."/>
            <person name="Cheng J.F."/>
            <person name="Tapia R."/>
            <person name="Han C."/>
            <person name="Goodwin L."/>
            <person name="Pitluck S."/>
            <person name="Liolios K."/>
            <person name="Pagani I."/>
            <person name="Ivanova N."/>
            <person name="Huntemann M."/>
            <person name="Mavromatis K."/>
            <person name="Mikhailova N."/>
            <person name="Pati A."/>
            <person name="Chen A."/>
            <person name="Palaniappan K."/>
            <person name="Land M."/>
            <person name="Brambilla E.M."/>
            <person name="Rohde M."/>
            <person name="Abt B."/>
            <person name="Verbarg S."/>
            <person name="Goker M."/>
            <person name="Bristow J."/>
            <person name="Eisen J.A."/>
            <person name="Markowitz V."/>
            <person name="Hugenholtz P."/>
            <person name="Kyrpides N.C."/>
            <person name="Klenk H.P."/>
            <person name="Woyke T."/>
        </authorList>
    </citation>
    <scope>NUCLEOTIDE SEQUENCE [LARGE SCALE GENOMIC DNA]</scope>
    <source>
        <strain evidence="9">ATCC 35100 / DSM 5205 / JP2</strain>
    </source>
</reference>
<evidence type="ECO:0000313" key="8">
    <source>
        <dbReference type="EMBL" id="EIJ35293.1"/>
    </source>
</evidence>
<organism evidence="8 9">
    <name type="scientific">Thiothrix nivea (strain ATCC 35100 / DSM 5205 / JP2)</name>
    <dbReference type="NCBI Taxonomy" id="870187"/>
    <lineage>
        <taxon>Bacteria</taxon>
        <taxon>Pseudomonadati</taxon>
        <taxon>Pseudomonadota</taxon>
        <taxon>Gammaproteobacteria</taxon>
        <taxon>Thiotrichales</taxon>
        <taxon>Thiotrichaceae</taxon>
        <taxon>Thiothrix</taxon>
    </lineage>
</organism>
<dbReference type="InterPro" id="IPR011010">
    <property type="entry name" value="DNA_brk_join_enz"/>
</dbReference>
<dbReference type="GO" id="GO:0003677">
    <property type="term" value="F:DNA binding"/>
    <property type="evidence" value="ECO:0007669"/>
    <property type="project" value="UniProtKB-UniRule"/>
</dbReference>
<evidence type="ECO:0000256" key="5">
    <source>
        <dbReference type="PROSITE-ProRule" id="PRU01248"/>
    </source>
</evidence>
<evidence type="ECO:0000256" key="4">
    <source>
        <dbReference type="ARBA" id="ARBA00023172"/>
    </source>
</evidence>
<dbReference type="Gene3D" id="1.10.150.130">
    <property type="match status" value="1"/>
</dbReference>
<gene>
    <name evidence="8" type="ORF">Thini_2756</name>
</gene>
<keyword evidence="9" id="KW-1185">Reference proteome</keyword>